<keyword evidence="6 7" id="KW-0472">Membrane</keyword>
<dbReference type="InterPro" id="IPR002524">
    <property type="entry name" value="Cation_efflux"/>
</dbReference>
<dbReference type="InterPro" id="IPR058533">
    <property type="entry name" value="Cation_efflux_TM"/>
</dbReference>
<dbReference type="Gene3D" id="1.20.1510.10">
    <property type="entry name" value="Cation efflux protein transmembrane domain"/>
    <property type="match status" value="1"/>
</dbReference>
<accession>A0ABN6Z9W0</accession>
<comment type="similarity">
    <text evidence="2">Belongs to the cation diffusion facilitator (CDF) transporter (TC 2.A.4) family.</text>
</comment>
<evidence type="ECO:0000313" key="10">
    <source>
        <dbReference type="EMBL" id="BEH90622.1"/>
    </source>
</evidence>
<name>A0ABN6Z9W0_9FIRM</name>
<evidence type="ECO:0000256" key="7">
    <source>
        <dbReference type="SAM" id="Phobius"/>
    </source>
</evidence>
<evidence type="ECO:0000256" key="2">
    <source>
        <dbReference type="ARBA" id="ARBA00008114"/>
    </source>
</evidence>
<dbReference type="Pfam" id="PF16916">
    <property type="entry name" value="ZT_dimer"/>
    <property type="match status" value="1"/>
</dbReference>
<evidence type="ECO:0000259" key="8">
    <source>
        <dbReference type="Pfam" id="PF01545"/>
    </source>
</evidence>
<feature type="domain" description="Cation efflux protein cytoplasmic" evidence="9">
    <location>
        <begin position="213"/>
        <end position="288"/>
    </location>
</feature>
<gene>
    <name evidence="10" type="ORF">T23_07240</name>
</gene>
<evidence type="ECO:0000256" key="4">
    <source>
        <dbReference type="ARBA" id="ARBA00022692"/>
    </source>
</evidence>
<feature type="domain" description="Cation efflux protein transmembrane" evidence="8">
    <location>
        <begin position="14"/>
        <end position="203"/>
    </location>
</feature>
<organism evidence="10 11">
    <name type="scientific">Turicibacter faecis</name>
    <dbReference type="NCBI Taxonomy" id="2963365"/>
    <lineage>
        <taxon>Bacteria</taxon>
        <taxon>Bacillati</taxon>
        <taxon>Bacillota</taxon>
        <taxon>Erysipelotrichia</taxon>
        <taxon>Erysipelotrichales</taxon>
        <taxon>Turicibacteraceae</taxon>
        <taxon>Turicibacter</taxon>
    </lineage>
</organism>
<protein>
    <submittedName>
        <fullName evidence="10">Cation diffusion facilitator transporter</fullName>
    </submittedName>
</protein>
<feature type="transmembrane region" description="Helical" evidence="7">
    <location>
        <begin position="182"/>
        <end position="200"/>
    </location>
</feature>
<evidence type="ECO:0000259" key="9">
    <source>
        <dbReference type="Pfam" id="PF16916"/>
    </source>
</evidence>
<proteinExistence type="inferred from homology"/>
<keyword evidence="5 7" id="KW-1133">Transmembrane helix</keyword>
<dbReference type="InterPro" id="IPR027469">
    <property type="entry name" value="Cation_efflux_TMD_sf"/>
</dbReference>
<keyword evidence="4 7" id="KW-0812">Transmembrane</keyword>
<feature type="transmembrane region" description="Helical" evidence="7">
    <location>
        <begin position="115"/>
        <end position="138"/>
    </location>
</feature>
<reference evidence="10" key="1">
    <citation type="journal article" date="2024" name="Int. J. Syst. Evol. Microbiol.">
        <title>Turicibacter faecis sp. nov., isolated from faeces of heart failure mouse model.</title>
        <authorList>
            <person name="Imamura Y."/>
            <person name="Motooka D."/>
            <person name="Nakajima Y."/>
            <person name="Ito S."/>
            <person name="Kitakaze M."/>
            <person name="Iida T."/>
            <person name="Nakamura S."/>
        </authorList>
    </citation>
    <scope>NUCLEOTIDE SEQUENCE</scope>
    <source>
        <strain evidence="10">TC023</strain>
    </source>
</reference>
<dbReference type="Gene3D" id="3.30.70.1350">
    <property type="entry name" value="Cation efflux protein, cytoplasmic domain"/>
    <property type="match status" value="1"/>
</dbReference>
<dbReference type="InterPro" id="IPR050291">
    <property type="entry name" value="CDF_Transporter"/>
</dbReference>
<dbReference type="InterPro" id="IPR036837">
    <property type="entry name" value="Cation_efflux_CTD_sf"/>
</dbReference>
<feature type="transmembrane region" description="Helical" evidence="7">
    <location>
        <begin position="12"/>
        <end position="34"/>
    </location>
</feature>
<keyword evidence="11" id="KW-1185">Reference proteome</keyword>
<dbReference type="SUPFAM" id="SSF160240">
    <property type="entry name" value="Cation efflux protein cytoplasmic domain-like"/>
    <property type="match status" value="1"/>
</dbReference>
<dbReference type="InterPro" id="IPR027470">
    <property type="entry name" value="Cation_efflux_CTD"/>
</dbReference>
<dbReference type="Proteomes" id="UP001432099">
    <property type="component" value="Chromosome"/>
</dbReference>
<dbReference type="EMBL" id="AP028127">
    <property type="protein sequence ID" value="BEH90622.1"/>
    <property type="molecule type" value="Genomic_DNA"/>
</dbReference>
<dbReference type="Pfam" id="PF01545">
    <property type="entry name" value="Cation_efflux"/>
    <property type="match status" value="1"/>
</dbReference>
<evidence type="ECO:0000256" key="1">
    <source>
        <dbReference type="ARBA" id="ARBA00004141"/>
    </source>
</evidence>
<dbReference type="PANTHER" id="PTHR43840">
    <property type="entry name" value="MITOCHONDRIAL METAL TRANSPORTER 1-RELATED"/>
    <property type="match status" value="1"/>
</dbReference>
<dbReference type="SUPFAM" id="SSF161111">
    <property type="entry name" value="Cation efflux protein transmembrane domain-like"/>
    <property type="match status" value="1"/>
</dbReference>
<keyword evidence="3" id="KW-0813">Transport</keyword>
<dbReference type="RefSeq" id="WP_262950800.1">
    <property type="nucleotide sequence ID" value="NZ_AP028127.1"/>
</dbReference>
<dbReference type="NCBIfam" id="TIGR01297">
    <property type="entry name" value="CDF"/>
    <property type="match status" value="1"/>
</dbReference>
<sequence length="308" mass="33870">MNSSNREQIGNHTLLVTIVMNTILTMIKLVAGLVGHSASMISDGIHSLSDVISSIGVLIGFRLSQKPADCSHPYGHEKFEPILSKILSFILCLTGLSIGYSAIETIVSHHYLTPGSVTIWAALLSIAVKEWMYHYTLYQAKKINSTALAADAWHHRSDSLSSIGALIGIIGARLGFPILDPLAALIITVIILKVAIQIFIEATNQVIDKAASPQLIAQIKQQIEQVDGVLAIDSLKTRIHSNRIYVDLEISVDPTLSLIKAHAIAEQVHYQLEHHLPQIKHCTVHVNPFKLPEDPPNKYHAIEENDDF</sequence>
<dbReference type="PANTHER" id="PTHR43840:SF15">
    <property type="entry name" value="MITOCHONDRIAL METAL TRANSPORTER 1-RELATED"/>
    <property type="match status" value="1"/>
</dbReference>
<evidence type="ECO:0000256" key="6">
    <source>
        <dbReference type="ARBA" id="ARBA00023136"/>
    </source>
</evidence>
<evidence type="ECO:0000313" key="11">
    <source>
        <dbReference type="Proteomes" id="UP001432099"/>
    </source>
</evidence>
<feature type="transmembrane region" description="Helical" evidence="7">
    <location>
        <begin position="82"/>
        <end position="103"/>
    </location>
</feature>
<comment type="subcellular location">
    <subcellularLocation>
        <location evidence="1">Membrane</location>
        <topology evidence="1">Multi-pass membrane protein</topology>
    </subcellularLocation>
</comment>
<evidence type="ECO:0000256" key="5">
    <source>
        <dbReference type="ARBA" id="ARBA00022989"/>
    </source>
</evidence>
<evidence type="ECO:0000256" key="3">
    <source>
        <dbReference type="ARBA" id="ARBA00022448"/>
    </source>
</evidence>